<dbReference type="Proteomes" id="UP000279307">
    <property type="component" value="Chromosome 9"/>
</dbReference>
<reference evidence="16" key="2">
    <citation type="submission" date="2018-07" db="EMBL/GenBank/DDBJ databases">
        <authorList>
            <person name="Mckenzie S.K."/>
            <person name="Kronauer D.J.C."/>
        </authorList>
    </citation>
    <scope>NUCLEOTIDE SEQUENCE</scope>
    <source>
        <strain evidence="16">Clonal line C1</strain>
    </source>
</reference>
<dbReference type="InterPro" id="IPR026516">
    <property type="entry name" value="THAP1/10"/>
</dbReference>
<keyword evidence="5" id="KW-0862">Zinc</keyword>
<keyword evidence="11" id="KW-0131">Cell cycle</keyword>
<evidence type="ECO:0000256" key="6">
    <source>
        <dbReference type="ARBA" id="ARBA00023015"/>
    </source>
</evidence>
<protein>
    <recommendedName>
        <fullName evidence="15">THAP-type domain-containing protein</fullName>
    </recommendedName>
</protein>
<evidence type="ECO:0000256" key="13">
    <source>
        <dbReference type="SAM" id="Coils"/>
    </source>
</evidence>
<comment type="caution">
    <text evidence="16">The sequence shown here is derived from an EMBL/GenBank/DDBJ whole genome shotgun (WGS) entry which is preliminary data.</text>
</comment>
<keyword evidence="10" id="KW-0539">Nucleus</keyword>
<dbReference type="EMBL" id="QOIP01000009">
    <property type="protein sequence ID" value="RLU18791.1"/>
    <property type="molecule type" value="Genomic_DNA"/>
</dbReference>
<dbReference type="InterPro" id="IPR038441">
    <property type="entry name" value="THAP_Znf_sf"/>
</dbReference>
<keyword evidence="4 12" id="KW-0863">Zinc-finger</keyword>
<accession>A0A3L8DEP0</accession>
<evidence type="ECO:0000313" key="16">
    <source>
        <dbReference type="EMBL" id="RLU18791.1"/>
    </source>
</evidence>
<dbReference type="Gene3D" id="6.20.210.20">
    <property type="entry name" value="THAP domain"/>
    <property type="match status" value="1"/>
</dbReference>
<evidence type="ECO:0000256" key="5">
    <source>
        <dbReference type="ARBA" id="ARBA00022833"/>
    </source>
</evidence>
<proteinExistence type="inferred from homology"/>
<feature type="domain" description="THAP-type" evidence="15">
    <location>
        <begin position="1"/>
        <end position="79"/>
    </location>
</feature>
<comment type="subcellular location">
    <subcellularLocation>
        <location evidence="1">Nucleus</location>
        <location evidence="1">Nucleoplasm</location>
    </subcellularLocation>
</comment>
<dbReference type="GO" id="GO:0005654">
    <property type="term" value="C:nucleoplasm"/>
    <property type="evidence" value="ECO:0007669"/>
    <property type="project" value="UniProtKB-SubCell"/>
</dbReference>
<dbReference type="GO" id="GO:0043565">
    <property type="term" value="F:sequence-specific DNA binding"/>
    <property type="evidence" value="ECO:0007669"/>
    <property type="project" value="InterPro"/>
</dbReference>
<evidence type="ECO:0000256" key="3">
    <source>
        <dbReference type="ARBA" id="ARBA00022723"/>
    </source>
</evidence>
<dbReference type="OrthoDB" id="7656790at2759"/>
<dbReference type="SMART" id="SM00980">
    <property type="entry name" value="THAP"/>
    <property type="match status" value="1"/>
</dbReference>
<dbReference type="PANTHER" id="PTHR46600:SF1">
    <property type="entry name" value="THAP DOMAIN-CONTAINING PROTEIN 1"/>
    <property type="match status" value="1"/>
</dbReference>
<evidence type="ECO:0000256" key="2">
    <source>
        <dbReference type="ARBA" id="ARBA00006177"/>
    </source>
</evidence>
<dbReference type="GO" id="GO:0008270">
    <property type="term" value="F:zinc ion binding"/>
    <property type="evidence" value="ECO:0007669"/>
    <property type="project" value="UniProtKB-KW"/>
</dbReference>
<keyword evidence="7 13" id="KW-0175">Coiled coil</keyword>
<feature type="coiled-coil region" evidence="13">
    <location>
        <begin position="142"/>
        <end position="201"/>
    </location>
</feature>
<feature type="region of interest" description="Disordered" evidence="14">
    <location>
        <begin position="106"/>
        <end position="126"/>
    </location>
</feature>
<evidence type="ECO:0000259" key="15">
    <source>
        <dbReference type="PROSITE" id="PS50950"/>
    </source>
</evidence>
<dbReference type="Pfam" id="PF05485">
    <property type="entry name" value="THAP"/>
    <property type="match status" value="1"/>
</dbReference>
<keyword evidence="8 12" id="KW-0238">DNA-binding</keyword>
<evidence type="ECO:0000256" key="14">
    <source>
        <dbReference type="SAM" id="MobiDB-lite"/>
    </source>
</evidence>
<evidence type="ECO:0000256" key="4">
    <source>
        <dbReference type="ARBA" id="ARBA00022771"/>
    </source>
</evidence>
<organism evidence="16">
    <name type="scientific">Ooceraea biroi</name>
    <name type="common">Clonal raider ant</name>
    <name type="synonym">Cerapachys biroi</name>
    <dbReference type="NCBI Taxonomy" id="2015173"/>
    <lineage>
        <taxon>Eukaryota</taxon>
        <taxon>Metazoa</taxon>
        <taxon>Ecdysozoa</taxon>
        <taxon>Arthropoda</taxon>
        <taxon>Hexapoda</taxon>
        <taxon>Insecta</taxon>
        <taxon>Pterygota</taxon>
        <taxon>Neoptera</taxon>
        <taxon>Endopterygota</taxon>
        <taxon>Hymenoptera</taxon>
        <taxon>Apocrita</taxon>
        <taxon>Aculeata</taxon>
        <taxon>Formicoidea</taxon>
        <taxon>Formicidae</taxon>
        <taxon>Dorylinae</taxon>
        <taxon>Ooceraea</taxon>
    </lineage>
</organism>
<evidence type="ECO:0000256" key="7">
    <source>
        <dbReference type="ARBA" id="ARBA00023054"/>
    </source>
</evidence>
<dbReference type="SUPFAM" id="SSF57716">
    <property type="entry name" value="Glucocorticoid receptor-like (DNA-binding domain)"/>
    <property type="match status" value="1"/>
</dbReference>
<name>A0A3L8DEP0_OOCBI</name>
<dbReference type="PANTHER" id="PTHR46600">
    <property type="entry name" value="THAP DOMAIN-CONTAINING"/>
    <property type="match status" value="1"/>
</dbReference>
<evidence type="ECO:0000256" key="9">
    <source>
        <dbReference type="ARBA" id="ARBA00023163"/>
    </source>
</evidence>
<keyword evidence="3" id="KW-0479">Metal-binding</keyword>
<evidence type="ECO:0000256" key="8">
    <source>
        <dbReference type="ARBA" id="ARBA00023125"/>
    </source>
</evidence>
<reference evidence="16" key="1">
    <citation type="journal article" date="2018" name="Genome Res.">
        <title>The genomic architecture and molecular evolution of ant odorant receptors.</title>
        <authorList>
            <person name="McKenzie S.K."/>
            <person name="Kronauer D.J.C."/>
        </authorList>
    </citation>
    <scope>NUCLEOTIDE SEQUENCE [LARGE SCALE GENOMIC DNA]</scope>
    <source>
        <strain evidence="16">Clonal line C1</strain>
    </source>
</reference>
<keyword evidence="6" id="KW-0805">Transcription regulation</keyword>
<keyword evidence="9" id="KW-0804">Transcription</keyword>
<evidence type="ECO:0000256" key="1">
    <source>
        <dbReference type="ARBA" id="ARBA00004642"/>
    </source>
</evidence>
<evidence type="ECO:0000256" key="12">
    <source>
        <dbReference type="PROSITE-ProRule" id="PRU00309"/>
    </source>
</evidence>
<dbReference type="SMART" id="SM00692">
    <property type="entry name" value="DM3"/>
    <property type="match status" value="1"/>
</dbReference>
<evidence type="ECO:0000256" key="10">
    <source>
        <dbReference type="ARBA" id="ARBA00023242"/>
    </source>
</evidence>
<evidence type="ECO:0000256" key="11">
    <source>
        <dbReference type="ARBA" id="ARBA00023306"/>
    </source>
</evidence>
<comment type="similarity">
    <text evidence="2">Belongs to the THAP1 family.</text>
</comment>
<gene>
    <name evidence="16" type="ORF">DMN91_009148</name>
</gene>
<dbReference type="PROSITE" id="PS50950">
    <property type="entry name" value="ZF_THAP"/>
    <property type="match status" value="1"/>
</dbReference>
<dbReference type="InterPro" id="IPR006612">
    <property type="entry name" value="THAP_Znf"/>
</dbReference>
<sequence length="279" mass="32569">MPGCCVRNCSNSSEKGFSMRCFPTNQERKALWIAKINIPDWKPSKYSRICEVHFPEEMWEKDRCDGTRRLKCNAVPINFSSSSNQPRNTDISLNQEREEINVDTLDGKGSSANDLQLSPIPSKDVDPSATISIEEEIEIQGNRNSNQLIEELRRKNEELTRTLENREKLYDKVLQRNERFRRVLKKNLRIVKGEMEKYEKLQTSLKKVFNKDQITWLMGSNKRRCTWSDETVKRAIRLKLACGSNGYQEILNQNIPLPSERTLRRKLEGVEFKELTNLI</sequence>
<dbReference type="AlphaFoldDB" id="A0A3L8DEP0"/>